<sequence length="136" mass="15694">MVHMIDSHCHLVDNKFKSDVDEVIERAKISNVKYAVVCPEYRSQFDAVMDLRSRHPDFVLPAIGIHPIQKKNRSVTLNDIDGVEEFLVKHRSNIYCIGEVGLDYAQQYKITVDDIVVQKEVLAKHTEWARELDLAM</sequence>
<comment type="similarity">
    <text evidence="1">Belongs to the metallo-dependent hydrolases superfamily. TatD-type hydrolase family.</text>
</comment>
<dbReference type="SUPFAM" id="SSF51556">
    <property type="entry name" value="Metallo-dependent hydrolases"/>
    <property type="match status" value="1"/>
</dbReference>
<dbReference type="Proteomes" id="UP001196413">
    <property type="component" value="Unassembled WGS sequence"/>
</dbReference>
<evidence type="ECO:0000256" key="3">
    <source>
        <dbReference type="ARBA" id="ARBA00022801"/>
    </source>
</evidence>
<dbReference type="EMBL" id="JAHQIW010004518">
    <property type="protein sequence ID" value="KAJ1362664.1"/>
    <property type="molecule type" value="Genomic_DNA"/>
</dbReference>
<dbReference type="InterPro" id="IPR001130">
    <property type="entry name" value="TatD-like"/>
</dbReference>
<keyword evidence="2" id="KW-0479">Metal-binding</keyword>
<evidence type="ECO:0000313" key="6">
    <source>
        <dbReference type="Proteomes" id="UP001196413"/>
    </source>
</evidence>
<evidence type="ECO:0000256" key="1">
    <source>
        <dbReference type="ARBA" id="ARBA00009275"/>
    </source>
</evidence>
<organism evidence="5 6">
    <name type="scientific">Parelaphostrongylus tenuis</name>
    <name type="common">Meningeal worm</name>
    <dbReference type="NCBI Taxonomy" id="148309"/>
    <lineage>
        <taxon>Eukaryota</taxon>
        <taxon>Metazoa</taxon>
        <taxon>Ecdysozoa</taxon>
        <taxon>Nematoda</taxon>
        <taxon>Chromadorea</taxon>
        <taxon>Rhabditida</taxon>
        <taxon>Rhabditina</taxon>
        <taxon>Rhabditomorpha</taxon>
        <taxon>Strongyloidea</taxon>
        <taxon>Metastrongylidae</taxon>
        <taxon>Parelaphostrongylus</taxon>
    </lineage>
</organism>
<dbReference type="InterPro" id="IPR032466">
    <property type="entry name" value="Metal_Hydrolase"/>
</dbReference>
<name>A0AAD5QV39_PARTN</name>
<proteinExistence type="inferred from homology"/>
<dbReference type="GO" id="GO:0046872">
    <property type="term" value="F:metal ion binding"/>
    <property type="evidence" value="ECO:0007669"/>
    <property type="project" value="UniProtKB-KW"/>
</dbReference>
<dbReference type="Gene3D" id="3.20.20.140">
    <property type="entry name" value="Metal-dependent hydrolases"/>
    <property type="match status" value="1"/>
</dbReference>
<keyword evidence="6" id="KW-1185">Reference proteome</keyword>
<dbReference type="GO" id="GO:0016788">
    <property type="term" value="F:hydrolase activity, acting on ester bonds"/>
    <property type="evidence" value="ECO:0007669"/>
    <property type="project" value="InterPro"/>
</dbReference>
<dbReference type="AlphaFoldDB" id="A0AAD5QV39"/>
<evidence type="ECO:0000256" key="2">
    <source>
        <dbReference type="ARBA" id="ARBA00022723"/>
    </source>
</evidence>
<evidence type="ECO:0000256" key="4">
    <source>
        <dbReference type="ARBA" id="ARBA00093287"/>
    </source>
</evidence>
<gene>
    <name evidence="5" type="ORF">KIN20_022307</name>
</gene>
<comment type="function">
    <text evidence="4">Exhibits 3'-exonuclease activities and apurinic/apyrimidinic (AP) endonuclease (in vitro). Show preferential AP endonuclease activity on double-stranded DNA substrates and 3'- exonuclease activity on single-stranded DNA.</text>
</comment>
<protein>
    <submittedName>
        <fullName evidence="5">Uncharacterized protein</fullName>
    </submittedName>
</protein>
<evidence type="ECO:0000313" key="5">
    <source>
        <dbReference type="EMBL" id="KAJ1362664.1"/>
    </source>
</evidence>
<keyword evidence="3" id="KW-0378">Hydrolase</keyword>
<dbReference type="Pfam" id="PF01026">
    <property type="entry name" value="TatD_DNase"/>
    <property type="match status" value="1"/>
</dbReference>
<dbReference type="PANTHER" id="PTHR46317">
    <property type="entry name" value="HYDROLASE OF PHP SUPERFAMILY-RELATED PROTEIN"/>
    <property type="match status" value="1"/>
</dbReference>
<dbReference type="PANTHER" id="PTHR46317:SF1">
    <property type="entry name" value="HYDROLASE, TATD FAMILY"/>
    <property type="match status" value="1"/>
</dbReference>
<accession>A0AAD5QV39</accession>
<comment type="caution">
    <text evidence="5">The sequence shown here is derived from an EMBL/GenBank/DDBJ whole genome shotgun (WGS) entry which is preliminary data.</text>
</comment>
<reference evidence="5" key="1">
    <citation type="submission" date="2021-06" db="EMBL/GenBank/DDBJ databases">
        <title>Parelaphostrongylus tenuis whole genome reference sequence.</title>
        <authorList>
            <person name="Garwood T.J."/>
            <person name="Larsen P.A."/>
            <person name="Fountain-Jones N.M."/>
            <person name="Garbe J.R."/>
            <person name="Macchietto M.G."/>
            <person name="Kania S.A."/>
            <person name="Gerhold R.W."/>
            <person name="Richards J.E."/>
            <person name="Wolf T.M."/>
        </authorList>
    </citation>
    <scope>NUCLEOTIDE SEQUENCE</scope>
    <source>
        <strain evidence="5">MNPRO001-30</strain>
        <tissue evidence="5">Meninges</tissue>
    </source>
</reference>